<reference evidence="1" key="1">
    <citation type="submission" date="2021-02" db="EMBL/GenBank/DDBJ databases">
        <authorList>
            <consortium name="DOE Joint Genome Institute"/>
            <person name="Ahrendt S."/>
            <person name="Looney B.P."/>
            <person name="Miyauchi S."/>
            <person name="Morin E."/>
            <person name="Drula E."/>
            <person name="Courty P.E."/>
            <person name="Chicoki N."/>
            <person name="Fauchery L."/>
            <person name="Kohler A."/>
            <person name="Kuo A."/>
            <person name="Labutti K."/>
            <person name="Pangilinan J."/>
            <person name="Lipzen A."/>
            <person name="Riley R."/>
            <person name="Andreopoulos W."/>
            <person name="He G."/>
            <person name="Johnson J."/>
            <person name="Barry K.W."/>
            <person name="Grigoriev I.V."/>
            <person name="Nagy L."/>
            <person name="Hibbett D."/>
            <person name="Henrissat B."/>
            <person name="Matheny P.B."/>
            <person name="Labbe J."/>
            <person name="Martin F."/>
        </authorList>
    </citation>
    <scope>NUCLEOTIDE SEQUENCE</scope>
    <source>
        <strain evidence="1">EC-137</strain>
    </source>
</reference>
<protein>
    <submittedName>
        <fullName evidence="1">Uncharacterized protein</fullName>
    </submittedName>
</protein>
<accession>A0ACB8Q641</accession>
<keyword evidence="2" id="KW-1185">Reference proteome</keyword>
<organism evidence="1 2">
    <name type="scientific">Vararia minispora EC-137</name>
    <dbReference type="NCBI Taxonomy" id="1314806"/>
    <lineage>
        <taxon>Eukaryota</taxon>
        <taxon>Fungi</taxon>
        <taxon>Dikarya</taxon>
        <taxon>Basidiomycota</taxon>
        <taxon>Agaricomycotina</taxon>
        <taxon>Agaricomycetes</taxon>
        <taxon>Russulales</taxon>
        <taxon>Lachnocladiaceae</taxon>
        <taxon>Vararia</taxon>
    </lineage>
</organism>
<dbReference type="Proteomes" id="UP000814128">
    <property type="component" value="Unassembled WGS sequence"/>
</dbReference>
<evidence type="ECO:0000313" key="2">
    <source>
        <dbReference type="Proteomes" id="UP000814128"/>
    </source>
</evidence>
<name>A0ACB8Q641_9AGAM</name>
<comment type="caution">
    <text evidence="1">The sequence shown here is derived from an EMBL/GenBank/DDBJ whole genome shotgun (WGS) entry which is preliminary data.</text>
</comment>
<gene>
    <name evidence="1" type="ORF">K488DRAFT_81200</name>
</gene>
<proteinExistence type="predicted"/>
<sequence>MLLYHYLLSFVALLLPPLVSGQDALGLADGFLNFTSADLKIALVKDSQTLFSLKPARENTAFDFMPSDVMSERAANGNYHLGDIYFRARVAGSSAWTTGDSSISRKRLAALSVSGNTLAAANLGPTLPSGSLLNITRRWVLNNQKLQLLFDVANSQTQSVEVGALGAPLEFNNIFTGRTAADTNNLCSLFDPYIGQDAGFVQVTPLLGTLPPLVVTPVGKSPLEGWRFLPEDTGTVLGYQGQTFEGLYEWSFHTLAYAQNEWANSSPWNTPTSFTLAPGQTRTYGLQFNLAPSIRDVESTLQAAGRPVAVGIPGYVVPTDSPAKLFLSHPSTVSNIAVSPAGALTWTTNTDPASSAWIGYTITSHNFGRARLIITFADGTVQTVHYFITNPAVQQVSNLGDFLTNEQWFDNSSDPFHRSPSVISYDRQINAPVRDDPRAWIPGLSDEAGAGSWLTAVMKQFVQPSAAEVTKLESFVAQTLWGSVQNANGTVKKSVYFYQPGSVNYVYPSSIDWGNWWSWNMAASYATDRAYDYVHVANAYWSMYRVARNYPALVKTHTWQWYLNQAVLTISSAFRGGVGNANDGLMGETVFRYILDDLIREGLTANASLVQSKMQARHAIWAAERFPFGSEMAWDSTGQEGVYAWSVFFNDTTTALNVLNSILAYQPTVAHWGYNGNARRYWDNIYGGKLMRIERQIHHYGSGLNALPLLSSFERNTSDTYLLRVGFGGISGPLTNIDQGGFASASFHSFEDTLEWDGYSGDYGPNFVGLSVGTGMYLVNMSVFGWQAFGGVITSTSPVVRVTVTDAVRRKVFIAPLGQALSLDAGAFQTVVFNPTTRTVAVTILPAPSGVANAAAAPQGRLLVTQTATVSGVKLLTPSTTLTKDAGAYAVPFSGGQATVTLQA</sequence>
<dbReference type="EMBL" id="MU273962">
    <property type="protein sequence ID" value="KAI0027215.1"/>
    <property type="molecule type" value="Genomic_DNA"/>
</dbReference>
<evidence type="ECO:0000313" key="1">
    <source>
        <dbReference type="EMBL" id="KAI0027215.1"/>
    </source>
</evidence>
<reference evidence="1" key="2">
    <citation type="journal article" date="2022" name="New Phytol.">
        <title>Evolutionary transition to the ectomycorrhizal habit in the genomes of a hyperdiverse lineage of mushroom-forming fungi.</title>
        <authorList>
            <person name="Looney B."/>
            <person name="Miyauchi S."/>
            <person name="Morin E."/>
            <person name="Drula E."/>
            <person name="Courty P.E."/>
            <person name="Kohler A."/>
            <person name="Kuo A."/>
            <person name="LaButti K."/>
            <person name="Pangilinan J."/>
            <person name="Lipzen A."/>
            <person name="Riley R."/>
            <person name="Andreopoulos W."/>
            <person name="He G."/>
            <person name="Johnson J."/>
            <person name="Nolan M."/>
            <person name="Tritt A."/>
            <person name="Barry K.W."/>
            <person name="Grigoriev I.V."/>
            <person name="Nagy L.G."/>
            <person name="Hibbett D."/>
            <person name="Henrissat B."/>
            <person name="Matheny P.B."/>
            <person name="Labbe J."/>
            <person name="Martin F.M."/>
        </authorList>
    </citation>
    <scope>NUCLEOTIDE SEQUENCE</scope>
    <source>
        <strain evidence="1">EC-137</strain>
    </source>
</reference>